<sequence length="143" mass="17281">MSWQDKFKEGEELIRVKDYNGAISHFNNMLGEYKDEPKVYYWSFKYLGDIVGHLTRKDFFQAIDLYQKIINEYEGEDNLYELCQIDIARAYLEIGFDMLNNFDSMTQMIEIEDEKIADYFEKIMKKRNDYIERAAEAIYKERL</sequence>
<evidence type="ECO:0000313" key="1">
    <source>
        <dbReference type="EMBL" id="PAB59952.1"/>
    </source>
</evidence>
<accession>A0A267MKL7</accession>
<dbReference type="Gene3D" id="1.25.40.10">
    <property type="entry name" value="Tetratricopeptide repeat domain"/>
    <property type="match status" value="1"/>
</dbReference>
<protein>
    <recommendedName>
        <fullName evidence="3">Tetratricopeptide repeat protein</fullName>
    </recommendedName>
</protein>
<dbReference type="RefSeq" id="WP_095132881.1">
    <property type="nucleotide sequence ID" value="NZ_NIBG01000005.1"/>
</dbReference>
<comment type="caution">
    <text evidence="1">The sequence shown here is derived from an EMBL/GenBank/DDBJ whole genome shotgun (WGS) entry which is preliminary data.</text>
</comment>
<organism evidence="1 2">
    <name type="scientific">Anaeromicrobium sediminis</name>
    <dbReference type="NCBI Taxonomy" id="1478221"/>
    <lineage>
        <taxon>Bacteria</taxon>
        <taxon>Bacillati</taxon>
        <taxon>Bacillota</taxon>
        <taxon>Clostridia</taxon>
        <taxon>Peptostreptococcales</taxon>
        <taxon>Thermotaleaceae</taxon>
        <taxon>Anaeromicrobium</taxon>
    </lineage>
</organism>
<proteinExistence type="predicted"/>
<reference evidence="1 2" key="1">
    <citation type="submission" date="2017-06" db="EMBL/GenBank/DDBJ databases">
        <title>Draft genome sequence of anaerobic fermentative bacterium Anaeromicrobium sediminis DY2726D isolated from West Pacific Ocean sediments.</title>
        <authorList>
            <person name="Zeng X."/>
        </authorList>
    </citation>
    <scope>NUCLEOTIDE SEQUENCE [LARGE SCALE GENOMIC DNA]</scope>
    <source>
        <strain evidence="1 2">DY2726D</strain>
    </source>
</reference>
<evidence type="ECO:0000313" key="2">
    <source>
        <dbReference type="Proteomes" id="UP000216024"/>
    </source>
</evidence>
<evidence type="ECO:0008006" key="3">
    <source>
        <dbReference type="Google" id="ProtNLM"/>
    </source>
</evidence>
<dbReference type="OrthoDB" id="1953332at2"/>
<name>A0A267MKL7_9FIRM</name>
<dbReference type="InterPro" id="IPR011990">
    <property type="entry name" value="TPR-like_helical_dom_sf"/>
</dbReference>
<gene>
    <name evidence="1" type="ORF">CCE28_08335</name>
</gene>
<keyword evidence="2" id="KW-1185">Reference proteome</keyword>
<dbReference type="AlphaFoldDB" id="A0A267MKL7"/>
<dbReference type="EMBL" id="NIBG01000005">
    <property type="protein sequence ID" value="PAB59952.1"/>
    <property type="molecule type" value="Genomic_DNA"/>
</dbReference>
<dbReference type="Proteomes" id="UP000216024">
    <property type="component" value="Unassembled WGS sequence"/>
</dbReference>